<evidence type="ECO:0000256" key="2">
    <source>
        <dbReference type="ARBA" id="ARBA00022692"/>
    </source>
</evidence>
<comment type="subcellular location">
    <subcellularLocation>
        <location evidence="1">Membrane</location>
        <topology evidence="1">Multi-pass membrane protein</topology>
    </subcellularLocation>
</comment>
<feature type="transmembrane region" description="Helical" evidence="5">
    <location>
        <begin position="60"/>
        <end position="82"/>
    </location>
</feature>
<dbReference type="Pfam" id="PF09685">
    <property type="entry name" value="MamF_MmsF"/>
    <property type="match status" value="1"/>
</dbReference>
<dbReference type="RefSeq" id="WP_246366999.1">
    <property type="nucleotide sequence ID" value="NZ_CP085219.1"/>
</dbReference>
<dbReference type="Proteomes" id="UP000573729">
    <property type="component" value="Unassembled WGS sequence"/>
</dbReference>
<keyword evidence="7" id="KW-1185">Reference proteome</keyword>
<evidence type="ECO:0000256" key="1">
    <source>
        <dbReference type="ARBA" id="ARBA00004141"/>
    </source>
</evidence>
<evidence type="ECO:0000256" key="5">
    <source>
        <dbReference type="SAM" id="Phobius"/>
    </source>
</evidence>
<keyword evidence="3 5" id="KW-1133">Transmembrane helix</keyword>
<accession>A0A7W7BQQ1</accession>
<dbReference type="AlphaFoldDB" id="A0A7W7BQQ1"/>
<evidence type="ECO:0000256" key="4">
    <source>
        <dbReference type="ARBA" id="ARBA00023136"/>
    </source>
</evidence>
<reference evidence="6 7" key="1">
    <citation type="submission" date="2020-08" db="EMBL/GenBank/DDBJ databases">
        <title>Sequencing the genomes of 1000 actinobacteria strains.</title>
        <authorList>
            <person name="Klenk H.-P."/>
        </authorList>
    </citation>
    <scope>NUCLEOTIDE SEQUENCE [LARGE SCALE GENOMIC DNA]</scope>
    <source>
        <strain evidence="6 7">DSM 24947</strain>
    </source>
</reference>
<keyword evidence="4 5" id="KW-0472">Membrane</keyword>
<gene>
    <name evidence="6" type="ORF">BKA24_000668</name>
</gene>
<evidence type="ECO:0000313" key="7">
    <source>
        <dbReference type="Proteomes" id="UP000573729"/>
    </source>
</evidence>
<evidence type="ECO:0000313" key="6">
    <source>
        <dbReference type="EMBL" id="MBB4665959.1"/>
    </source>
</evidence>
<name>A0A7W7BQQ1_9MICO</name>
<feature type="transmembrane region" description="Helical" evidence="5">
    <location>
        <begin position="88"/>
        <end position="106"/>
    </location>
</feature>
<evidence type="ECO:0000256" key="3">
    <source>
        <dbReference type="ARBA" id="ARBA00022989"/>
    </source>
</evidence>
<dbReference type="InterPro" id="IPR019109">
    <property type="entry name" value="MamF_MmsF"/>
</dbReference>
<dbReference type="EMBL" id="JACHMD010000001">
    <property type="protein sequence ID" value="MBB4665959.1"/>
    <property type="molecule type" value="Genomic_DNA"/>
</dbReference>
<organism evidence="6 7">
    <name type="scientific">Microbacterium marinum</name>
    <dbReference type="NCBI Taxonomy" id="421115"/>
    <lineage>
        <taxon>Bacteria</taxon>
        <taxon>Bacillati</taxon>
        <taxon>Actinomycetota</taxon>
        <taxon>Actinomycetes</taxon>
        <taxon>Micrococcales</taxon>
        <taxon>Microbacteriaceae</taxon>
        <taxon>Microbacterium</taxon>
    </lineage>
</organism>
<keyword evidence="2 5" id="KW-0812">Transmembrane</keyword>
<proteinExistence type="predicted"/>
<feature type="transmembrane region" description="Helical" evidence="5">
    <location>
        <begin position="25"/>
        <end position="48"/>
    </location>
</feature>
<protein>
    <submittedName>
        <fullName evidence="6">Putative Tic20 family protein</fullName>
    </submittedName>
</protein>
<comment type="caution">
    <text evidence="6">The sequence shown here is derived from an EMBL/GenBank/DDBJ whole genome shotgun (WGS) entry which is preliminary data.</text>
</comment>
<sequence>MTTPPPPGYPVYAPTPPMSPADERLWATFAHVGGIVLSWLAPLVIYLVHRDRGPFVRAHSAAALNFQLTVLIAVLVCVPLMFVGIGFLLLPAVGIYALVIEILAAMKANQGEWYTPPLTIRFVS</sequence>